<reference evidence="2" key="1">
    <citation type="journal article" date="2019" name="Int. J. Syst. Evol. Microbiol.">
        <title>The Global Catalogue of Microorganisms (GCM) 10K type strain sequencing project: providing services to taxonomists for standard genome sequencing and annotation.</title>
        <authorList>
            <consortium name="The Broad Institute Genomics Platform"/>
            <consortium name="The Broad Institute Genome Sequencing Center for Infectious Disease"/>
            <person name="Wu L."/>
            <person name="Ma J."/>
        </authorList>
    </citation>
    <scope>NUCLEOTIDE SEQUENCE [LARGE SCALE GENOMIC DNA]</scope>
    <source>
        <strain evidence="2">JCM 1417</strain>
    </source>
</reference>
<accession>A0ABP3W9Q6</accession>
<gene>
    <name evidence="1" type="ORF">GCM10008908_35390</name>
</gene>
<evidence type="ECO:0000313" key="2">
    <source>
        <dbReference type="Proteomes" id="UP001501047"/>
    </source>
</evidence>
<keyword evidence="2" id="KW-1185">Reference proteome</keyword>
<proteinExistence type="predicted"/>
<protein>
    <recommendedName>
        <fullName evidence="3">RES domain-containing protein</fullName>
    </recommendedName>
</protein>
<evidence type="ECO:0000313" key="1">
    <source>
        <dbReference type="EMBL" id="GAA0778441.1"/>
    </source>
</evidence>
<name>A0ABP3W9Q6_CLOSU</name>
<comment type="caution">
    <text evidence="1">The sequence shown here is derived from an EMBL/GenBank/DDBJ whole genome shotgun (WGS) entry which is preliminary data.</text>
</comment>
<dbReference type="Proteomes" id="UP001501047">
    <property type="component" value="Unassembled WGS sequence"/>
</dbReference>
<organism evidence="1 2">
    <name type="scientific">Clostridium subterminale</name>
    <dbReference type="NCBI Taxonomy" id="1550"/>
    <lineage>
        <taxon>Bacteria</taxon>
        <taxon>Bacillati</taxon>
        <taxon>Bacillota</taxon>
        <taxon>Clostridia</taxon>
        <taxon>Eubacteriales</taxon>
        <taxon>Clostridiaceae</taxon>
        <taxon>Clostridium</taxon>
    </lineage>
</organism>
<evidence type="ECO:0008006" key="3">
    <source>
        <dbReference type="Google" id="ProtNLM"/>
    </source>
</evidence>
<sequence length="436" mass="51611">MSCICCFFDNEHQKQLKEKCFGETTFKDKLSMYKKLYIDEFKKLNSLTNCNCQYSKNYINEPLYVQFCDDLLNDYRGKIDLLENLFDGLIEVYVTYMEGNDSNAYRKLDAYFNKYCTKYSSDNAMQFCNILFRGRPYGQYDNGNIYEYYHIPFSKKNIVGSQRFSIAGKPMLYLARSIPTAIQELGNKPNNVNFAAYYPKYSWVYRFGMYNITNSIDITLNNCIYPLIVSGSEIKYNNYQFTFSKNNADIIIGDSILFQILTFPVHVRNKQIEEYVLPQMFTDYLEKQGYNGLVYQSTKNIKQLTKDLRYDMLDYNYCFFVSEDGKNDYNEKLFECFYTICIGNCKDNITINDVDNLLDKCKTLIIKMNKEYVLDEYCMLKNNVARHIERMKKIDDKEKNYYDTESGKIEATLIYGLLEQVKEVIINPEKFDIVRR</sequence>
<dbReference type="RefSeq" id="WP_343827855.1">
    <property type="nucleotide sequence ID" value="NZ_BAAACI010000008.1"/>
</dbReference>
<dbReference type="EMBL" id="BAAACI010000008">
    <property type="protein sequence ID" value="GAA0778441.1"/>
    <property type="molecule type" value="Genomic_DNA"/>
</dbReference>